<dbReference type="PANTHER" id="PTHR41368">
    <property type="entry name" value="PROTEIN YGHO"/>
    <property type="match status" value="1"/>
</dbReference>
<reference evidence="2" key="1">
    <citation type="journal article" date="2014" name="Int. J. Syst. Evol. Microbiol.">
        <title>Complete genome sequence of Corynebacterium casei LMG S-19264T (=DSM 44701T), isolated from a smear-ripened cheese.</title>
        <authorList>
            <consortium name="US DOE Joint Genome Institute (JGI-PGF)"/>
            <person name="Walter F."/>
            <person name="Albersmeier A."/>
            <person name="Kalinowski J."/>
            <person name="Ruckert C."/>
        </authorList>
    </citation>
    <scope>NUCLEOTIDE SEQUENCE</scope>
    <source>
        <strain evidence="2">CCM 8711</strain>
    </source>
</reference>
<dbReference type="AlphaFoldDB" id="A0A917J7X3"/>
<evidence type="ECO:0000313" key="2">
    <source>
        <dbReference type="EMBL" id="GGI48944.1"/>
    </source>
</evidence>
<dbReference type="InterPro" id="IPR039968">
    <property type="entry name" value="BcerS-like"/>
</dbReference>
<comment type="caution">
    <text evidence="2">The sequence shown here is derived from an EMBL/GenBank/DDBJ whole genome shotgun (WGS) entry which is preliminary data.</text>
</comment>
<dbReference type="EMBL" id="BMDO01000001">
    <property type="protein sequence ID" value="GGI48944.1"/>
    <property type="molecule type" value="Genomic_DNA"/>
</dbReference>
<accession>A0A917J7X3</accession>
<dbReference type="RefSeq" id="WP_188412891.1">
    <property type="nucleotide sequence ID" value="NZ_BMDO01000001.1"/>
</dbReference>
<dbReference type="PROSITE" id="PS51186">
    <property type="entry name" value="GNAT"/>
    <property type="match status" value="1"/>
</dbReference>
<keyword evidence="3" id="KW-1185">Reference proteome</keyword>
<dbReference type="Gene3D" id="3.40.630.30">
    <property type="match status" value="1"/>
</dbReference>
<evidence type="ECO:0000259" key="1">
    <source>
        <dbReference type="PROSITE" id="PS51186"/>
    </source>
</evidence>
<feature type="domain" description="N-acetyltransferase" evidence="1">
    <location>
        <begin position="197"/>
        <end position="371"/>
    </location>
</feature>
<name>A0A917J7X3_9SPHI</name>
<organism evidence="2 3">
    <name type="scientific">Mucilaginibacter galii</name>
    <dbReference type="NCBI Taxonomy" id="2005073"/>
    <lineage>
        <taxon>Bacteria</taxon>
        <taxon>Pseudomonadati</taxon>
        <taxon>Bacteroidota</taxon>
        <taxon>Sphingobacteriia</taxon>
        <taxon>Sphingobacteriales</taxon>
        <taxon>Sphingobacteriaceae</taxon>
        <taxon>Mucilaginibacter</taxon>
    </lineage>
</organism>
<dbReference type="PANTHER" id="PTHR41368:SF1">
    <property type="entry name" value="PROTEIN YGHO"/>
    <property type="match status" value="1"/>
</dbReference>
<gene>
    <name evidence="2" type="ORF">GCM10011425_01560</name>
</gene>
<dbReference type="Proteomes" id="UP000662074">
    <property type="component" value="Unassembled WGS sequence"/>
</dbReference>
<reference evidence="2" key="2">
    <citation type="submission" date="2020-09" db="EMBL/GenBank/DDBJ databases">
        <authorList>
            <person name="Sun Q."/>
            <person name="Sedlacek I."/>
        </authorList>
    </citation>
    <scope>NUCLEOTIDE SEQUENCE</scope>
    <source>
        <strain evidence="2">CCM 8711</strain>
    </source>
</reference>
<dbReference type="InterPro" id="IPR000182">
    <property type="entry name" value="GNAT_dom"/>
</dbReference>
<dbReference type="GO" id="GO:0016747">
    <property type="term" value="F:acyltransferase activity, transferring groups other than amino-acyl groups"/>
    <property type="evidence" value="ECO:0007669"/>
    <property type="project" value="InterPro"/>
</dbReference>
<protein>
    <recommendedName>
        <fullName evidence="1">N-acetyltransferase domain-containing protein</fullName>
    </recommendedName>
</protein>
<dbReference type="SUPFAM" id="SSF55729">
    <property type="entry name" value="Acyl-CoA N-acyltransferases (Nat)"/>
    <property type="match status" value="1"/>
</dbReference>
<proteinExistence type="predicted"/>
<dbReference type="InterPro" id="IPR016181">
    <property type="entry name" value="Acyl_CoA_acyltransferase"/>
</dbReference>
<sequence length="371" mass="41907">MINIVAVSSKKELAAFIDFPHDLYAGDSNYVPELFIAQRDLLTTHPFHEHNSLQCFLAYEGNKVVGRIAAILNNTHNEFNKANDGFFGFFDCVNDVDVALALFEKATKWLLDKKVSTLIGPVNFSTNETCGLLIEGFDSPPMVMMTYNAPYYADLIEKAGLAKKVDLIAFSFGAEGYDDKSLRLLEVLQTRLKRNNIVIRKINMKKFQEEADAIAAVYNSAWEQNTLSVPMSKAEFDYLAKDLKMLLDPDFCIIAEQEGKIVGVGLAIPNLNEILIKVRRGRLLPTGIFKILLGKKKIQGIRIMILGVVEGYRKQGIEACLYGTIIKEYRRKNLKYAEASWTLEHNDLVNNAIKAINGEPYKKYRIYEKAI</sequence>
<dbReference type="PROSITE" id="PS50890">
    <property type="entry name" value="PUA"/>
    <property type="match status" value="1"/>
</dbReference>
<evidence type="ECO:0000313" key="3">
    <source>
        <dbReference type="Proteomes" id="UP000662074"/>
    </source>
</evidence>